<organism evidence="1">
    <name type="scientific">Candidatus Enterococcus clewellii</name>
    <dbReference type="NCBI Taxonomy" id="1834193"/>
    <lineage>
        <taxon>Bacteria</taxon>
        <taxon>Bacillati</taxon>
        <taxon>Bacillota</taxon>
        <taxon>Bacilli</taxon>
        <taxon>Lactobacillales</taxon>
        <taxon>Enterococcaceae</taxon>
        <taxon>Enterococcus</taxon>
    </lineage>
</organism>
<accession>A0A242K3M0</accession>
<evidence type="ECO:0000313" key="1">
    <source>
        <dbReference type="EMBL" id="OTP13501.1"/>
    </source>
</evidence>
<reference evidence="1" key="1">
    <citation type="submission" date="2017-05" db="EMBL/GenBank/DDBJ databases">
        <title>The Genome Sequence of Enterococcus sp. 9E7_DIV0242.</title>
        <authorList>
            <consortium name="The Broad Institute Genomics Platform"/>
            <consortium name="The Broad Institute Genomic Center for Infectious Diseases"/>
            <person name="Earl A."/>
            <person name="Manson A."/>
            <person name="Schwartman J."/>
            <person name="Gilmore M."/>
            <person name="Abouelleil A."/>
            <person name="Cao P."/>
            <person name="Chapman S."/>
            <person name="Cusick C."/>
            <person name="Shea T."/>
            <person name="Young S."/>
            <person name="Neafsey D."/>
            <person name="Nusbaum C."/>
            <person name="Birren B."/>
        </authorList>
    </citation>
    <scope>NUCLEOTIDE SEQUENCE [LARGE SCALE GENOMIC DNA]</scope>
    <source>
        <strain evidence="1">9E7_DIV0242</strain>
    </source>
</reference>
<name>A0A242K3M0_9ENTE</name>
<dbReference type="EMBL" id="NGMM01000005">
    <property type="protein sequence ID" value="OTP13501.1"/>
    <property type="molecule type" value="Genomic_DNA"/>
</dbReference>
<reference evidence="2" key="2">
    <citation type="submission" date="2017-05" db="EMBL/GenBank/DDBJ databases">
        <authorList>
            <consortium name="The Broad Institute Genomics Platform"/>
            <consortium name="The Broad Institute Genomic Center for Infectious Diseases"/>
            <person name="Earl A."/>
            <person name="Manson A."/>
            <person name="Schwartman J."/>
            <person name="Gilmore M."/>
            <person name="Abouelleil A."/>
            <person name="Cao P."/>
            <person name="Chapman S."/>
            <person name="Cusick C."/>
            <person name="Shea T."/>
            <person name="Young S."/>
            <person name="Neafsey D."/>
            <person name="Nusbaum C."/>
            <person name="Birren B."/>
        </authorList>
    </citation>
    <scope>NUCLEOTIDE SEQUENCE</scope>
    <source>
        <strain evidence="2">9E7_DIV0242</strain>
    </source>
</reference>
<sequence>MHTCFATAQGMSAITGQAILLINHEKLIILFVSRITEQVVQKVEFNIEELSDSTINYGLLISNSWKFKGRGQKWSFRIQPILTLKNAQQDFLDFVKRI</sequence>
<dbReference type="Proteomes" id="UP000195141">
    <property type="component" value="Chromosome"/>
</dbReference>
<evidence type="ECO:0008006" key="4">
    <source>
        <dbReference type="Google" id="ProtNLM"/>
    </source>
</evidence>
<reference evidence="2" key="3">
    <citation type="submission" date="2024-03" db="EMBL/GenBank/DDBJ databases">
        <title>The Genome Sequence of Enterococcus sp. DIV0242b.</title>
        <authorList>
            <consortium name="The Broad Institute Genomics Platform"/>
            <consortium name="The Broad Institute Microbial Omics Core"/>
            <consortium name="The Broad Institute Genomic Center for Infectious Diseases"/>
            <person name="Earl A."/>
            <person name="Manson A."/>
            <person name="Gilmore M."/>
            <person name="Schwartman J."/>
            <person name="Shea T."/>
            <person name="Abouelleil A."/>
            <person name="Cao P."/>
            <person name="Chapman S."/>
            <person name="Cusick C."/>
            <person name="Young S."/>
            <person name="Neafsey D."/>
            <person name="Nusbaum C."/>
            <person name="Birren B."/>
        </authorList>
    </citation>
    <scope>NUCLEOTIDE SEQUENCE</scope>
    <source>
        <strain evidence="2">9E7_DIV0242</strain>
    </source>
</reference>
<proteinExistence type="predicted"/>
<evidence type="ECO:0000313" key="3">
    <source>
        <dbReference type="Proteomes" id="UP000195141"/>
    </source>
</evidence>
<gene>
    <name evidence="2" type="ORF">A5888_001837</name>
    <name evidence="1" type="ORF">A5888_002979</name>
</gene>
<dbReference type="EMBL" id="CP147247">
    <property type="protein sequence ID" value="WYJ90109.1"/>
    <property type="molecule type" value="Genomic_DNA"/>
</dbReference>
<protein>
    <recommendedName>
        <fullName evidence="4">YokE-like PH domain-containing protein</fullName>
    </recommendedName>
</protein>
<evidence type="ECO:0000313" key="2">
    <source>
        <dbReference type="EMBL" id="WYJ90109.1"/>
    </source>
</evidence>
<dbReference type="AlphaFoldDB" id="A0A242K3M0"/>
<keyword evidence="3" id="KW-1185">Reference proteome</keyword>